<dbReference type="OrthoDB" id="4330022at2"/>
<dbReference type="InterPro" id="IPR007278">
    <property type="entry name" value="DUF397"/>
</dbReference>
<evidence type="ECO:0000259" key="1">
    <source>
        <dbReference type="Pfam" id="PF04149"/>
    </source>
</evidence>
<dbReference type="EMBL" id="FRAP01000006">
    <property type="protein sequence ID" value="SHK44000.1"/>
    <property type="molecule type" value="Genomic_DNA"/>
</dbReference>
<dbReference type="Proteomes" id="UP000184363">
    <property type="component" value="Unassembled WGS sequence"/>
</dbReference>
<reference evidence="2 3" key="1">
    <citation type="submission" date="2016-11" db="EMBL/GenBank/DDBJ databases">
        <authorList>
            <person name="Jaros S."/>
            <person name="Januszkiewicz K."/>
            <person name="Wedrychowicz H."/>
        </authorList>
    </citation>
    <scope>NUCLEOTIDE SEQUENCE [LARGE SCALE GENOMIC DNA]</scope>
    <source>
        <strain evidence="2 3">DSM 43832</strain>
    </source>
</reference>
<evidence type="ECO:0000313" key="2">
    <source>
        <dbReference type="EMBL" id="SHK44000.1"/>
    </source>
</evidence>
<dbReference type="STRING" id="1848.SAMN05443637_106142"/>
<name>A0A1M6SH77_PSETH</name>
<feature type="domain" description="DUF397" evidence="1">
    <location>
        <begin position="3"/>
        <end position="54"/>
    </location>
</feature>
<gene>
    <name evidence="2" type="ORF">SAMN05443637_106142</name>
</gene>
<keyword evidence="3" id="KW-1185">Reference proteome</keyword>
<protein>
    <recommendedName>
        <fullName evidence="1">DUF397 domain-containing protein</fullName>
    </recommendedName>
</protein>
<dbReference type="RefSeq" id="WP_073456737.1">
    <property type="nucleotide sequence ID" value="NZ_CALGVN010000068.1"/>
</dbReference>
<sequence length="63" mass="6546">MTTYRVSSFCCSGACVEVGLRDDGSAVVRDTKDPARAVEQECSAQAWAAFLAGAAAGEFDLPS</sequence>
<dbReference type="AlphaFoldDB" id="A0A1M6SH77"/>
<dbReference type="Pfam" id="PF04149">
    <property type="entry name" value="DUF397"/>
    <property type="match status" value="1"/>
</dbReference>
<organism evidence="2 3">
    <name type="scientific">Pseudonocardia thermophila</name>
    <dbReference type="NCBI Taxonomy" id="1848"/>
    <lineage>
        <taxon>Bacteria</taxon>
        <taxon>Bacillati</taxon>
        <taxon>Actinomycetota</taxon>
        <taxon>Actinomycetes</taxon>
        <taxon>Pseudonocardiales</taxon>
        <taxon>Pseudonocardiaceae</taxon>
        <taxon>Pseudonocardia</taxon>
    </lineage>
</organism>
<proteinExistence type="predicted"/>
<accession>A0A1M6SH77</accession>
<evidence type="ECO:0000313" key="3">
    <source>
        <dbReference type="Proteomes" id="UP000184363"/>
    </source>
</evidence>